<dbReference type="InterPro" id="IPR008972">
    <property type="entry name" value="Cupredoxin"/>
</dbReference>
<dbReference type="SUPFAM" id="SSF49503">
    <property type="entry name" value="Cupredoxins"/>
    <property type="match status" value="1"/>
</dbReference>
<feature type="domain" description="Phytocyanin" evidence="2">
    <location>
        <begin position="25"/>
        <end position="124"/>
    </location>
</feature>
<reference evidence="3" key="1">
    <citation type="journal article" date="2017" name="Nature">
        <title>The sunflower genome provides insights into oil metabolism, flowering and Asterid evolution.</title>
        <authorList>
            <person name="Badouin H."/>
            <person name="Gouzy J."/>
            <person name="Grassa C.J."/>
            <person name="Murat F."/>
            <person name="Staton S.E."/>
            <person name="Cottret L."/>
            <person name="Lelandais-Briere C."/>
            <person name="Owens G.L."/>
            <person name="Carrere S."/>
            <person name="Mayjonade B."/>
            <person name="Legrand L."/>
            <person name="Gill N."/>
            <person name="Kane N.C."/>
            <person name="Bowers J.E."/>
            <person name="Hubner S."/>
            <person name="Bellec A."/>
            <person name="Berard A."/>
            <person name="Berges H."/>
            <person name="Blanchet N."/>
            <person name="Boniface M.C."/>
            <person name="Brunel D."/>
            <person name="Catrice O."/>
            <person name="Chaidir N."/>
            <person name="Claudel C."/>
            <person name="Donnadieu C."/>
            <person name="Faraut T."/>
            <person name="Fievet G."/>
            <person name="Helmstetter N."/>
            <person name="King M."/>
            <person name="Knapp S.J."/>
            <person name="Lai Z."/>
            <person name="Le Paslier M.C."/>
            <person name="Lippi Y."/>
            <person name="Lorenzon L."/>
            <person name="Mandel J.R."/>
            <person name="Marage G."/>
            <person name="Marchand G."/>
            <person name="Marquand E."/>
            <person name="Bret-Mestries E."/>
            <person name="Morien E."/>
            <person name="Nambeesan S."/>
            <person name="Nguyen T."/>
            <person name="Pegot-Espagnet P."/>
            <person name="Pouilly N."/>
            <person name="Raftis F."/>
            <person name="Sallet E."/>
            <person name="Schiex T."/>
            <person name="Thomas J."/>
            <person name="Vandecasteele C."/>
            <person name="Vares D."/>
            <person name="Vear F."/>
            <person name="Vautrin S."/>
            <person name="Crespi M."/>
            <person name="Mangin B."/>
            <person name="Burke J.M."/>
            <person name="Salse J."/>
            <person name="Munos S."/>
            <person name="Vincourt P."/>
            <person name="Rieseberg L.H."/>
            <person name="Langlade N.B."/>
        </authorList>
    </citation>
    <scope>NUCLEOTIDE SEQUENCE</scope>
    <source>
        <tissue evidence="3">Leaves</tissue>
    </source>
</reference>
<proteinExistence type="predicted"/>
<evidence type="ECO:0000313" key="3">
    <source>
        <dbReference type="EMBL" id="KAF5809964.1"/>
    </source>
</evidence>
<dbReference type="EMBL" id="MNCJ02000319">
    <property type="protein sequence ID" value="KAF5809964.1"/>
    <property type="molecule type" value="Genomic_DNA"/>
</dbReference>
<dbReference type="Proteomes" id="UP000215914">
    <property type="component" value="Unassembled WGS sequence"/>
</dbReference>
<evidence type="ECO:0000313" key="4">
    <source>
        <dbReference type="Proteomes" id="UP000215914"/>
    </source>
</evidence>
<keyword evidence="4" id="KW-1185">Reference proteome</keyword>
<dbReference type="PANTHER" id="PTHR33021">
    <property type="entry name" value="BLUE COPPER PROTEIN"/>
    <property type="match status" value="1"/>
</dbReference>
<gene>
    <name evidence="3" type="ORF">HanXRQr2_Chr04g0163671</name>
</gene>
<keyword evidence="1" id="KW-0732">Signal</keyword>
<protein>
    <submittedName>
        <fullName evidence="3">Phytocyanin domain, cupredoxin</fullName>
    </submittedName>
</protein>
<dbReference type="OrthoDB" id="1916408at2759"/>
<dbReference type="PANTHER" id="PTHR33021:SF489">
    <property type="entry name" value="BASIC BLUE PROTEIN-LIKE"/>
    <property type="match status" value="1"/>
</dbReference>
<organism evidence="3 4">
    <name type="scientific">Helianthus annuus</name>
    <name type="common">Common sunflower</name>
    <dbReference type="NCBI Taxonomy" id="4232"/>
    <lineage>
        <taxon>Eukaryota</taxon>
        <taxon>Viridiplantae</taxon>
        <taxon>Streptophyta</taxon>
        <taxon>Embryophyta</taxon>
        <taxon>Tracheophyta</taxon>
        <taxon>Spermatophyta</taxon>
        <taxon>Magnoliopsida</taxon>
        <taxon>eudicotyledons</taxon>
        <taxon>Gunneridae</taxon>
        <taxon>Pentapetalae</taxon>
        <taxon>asterids</taxon>
        <taxon>campanulids</taxon>
        <taxon>Asterales</taxon>
        <taxon>Asteraceae</taxon>
        <taxon>Asteroideae</taxon>
        <taxon>Heliantheae alliance</taxon>
        <taxon>Heliantheae</taxon>
        <taxon>Helianthus</taxon>
    </lineage>
</organism>
<dbReference type="InterPro" id="IPR039391">
    <property type="entry name" value="Phytocyanin-like"/>
</dbReference>
<comment type="caution">
    <text evidence="3">The sequence shown here is derived from an EMBL/GenBank/DDBJ whole genome shotgun (WGS) entry which is preliminary data.</text>
</comment>
<feature type="chain" id="PRO_5039894765" evidence="1">
    <location>
        <begin position="25"/>
        <end position="136"/>
    </location>
</feature>
<accession>A0A9K3J713</accession>
<dbReference type="AlphaFoldDB" id="A0A9K3J713"/>
<dbReference type="PROSITE" id="PS51485">
    <property type="entry name" value="PHYTOCYANIN"/>
    <property type="match status" value="1"/>
</dbReference>
<evidence type="ECO:0000256" key="1">
    <source>
        <dbReference type="SAM" id="SignalP"/>
    </source>
</evidence>
<dbReference type="Gramene" id="mRNA:HanXRQr2_Chr04g0163671">
    <property type="protein sequence ID" value="mRNA:HanXRQr2_Chr04g0163671"/>
    <property type="gene ID" value="HanXRQr2_Chr04g0163671"/>
</dbReference>
<dbReference type="Pfam" id="PF02298">
    <property type="entry name" value="Cu_bind_like"/>
    <property type="match status" value="1"/>
</dbReference>
<feature type="signal peptide" evidence="1">
    <location>
        <begin position="1"/>
        <end position="24"/>
    </location>
</feature>
<dbReference type="InterPro" id="IPR003245">
    <property type="entry name" value="Phytocyanin_dom"/>
</dbReference>
<evidence type="ECO:0000259" key="2">
    <source>
        <dbReference type="PROSITE" id="PS51485"/>
    </source>
</evidence>
<sequence length="136" mass="15615">MANKTFGIFILIATLVAQATWVRAKEFIVGDDKGWAPGVDYDAWIKDKEIFHGDKLVFRFERESRKLFYMTQEKCNACCPNDPLMEMYPCGNNCLTLMAIGKRCVMSTREDCLNGMKLLFEVKQAPTLQECRDTII</sequence>
<reference evidence="3" key="2">
    <citation type="submission" date="2020-06" db="EMBL/GenBank/DDBJ databases">
        <title>Helianthus annuus Genome sequencing and assembly Release 2.</title>
        <authorList>
            <person name="Gouzy J."/>
            <person name="Langlade N."/>
            <person name="Munos S."/>
        </authorList>
    </citation>
    <scope>NUCLEOTIDE SEQUENCE</scope>
    <source>
        <tissue evidence="3">Leaves</tissue>
    </source>
</reference>
<dbReference type="Gene3D" id="2.60.40.420">
    <property type="entry name" value="Cupredoxins - blue copper proteins"/>
    <property type="match status" value="1"/>
</dbReference>
<dbReference type="GO" id="GO:0009055">
    <property type="term" value="F:electron transfer activity"/>
    <property type="evidence" value="ECO:0007669"/>
    <property type="project" value="InterPro"/>
</dbReference>
<name>A0A9K3J713_HELAN</name>